<protein>
    <submittedName>
        <fullName evidence="1">Uncharacterized protein</fullName>
    </submittedName>
</protein>
<organism evidence="1">
    <name type="scientific">marine sediment metagenome</name>
    <dbReference type="NCBI Taxonomy" id="412755"/>
    <lineage>
        <taxon>unclassified sequences</taxon>
        <taxon>metagenomes</taxon>
        <taxon>ecological metagenomes</taxon>
    </lineage>
</organism>
<dbReference type="AlphaFoldDB" id="X1IS30"/>
<proteinExistence type="predicted"/>
<gene>
    <name evidence="1" type="ORF">S03H2_66900</name>
</gene>
<dbReference type="EMBL" id="BARU01043732">
    <property type="protein sequence ID" value="GAH84502.1"/>
    <property type="molecule type" value="Genomic_DNA"/>
</dbReference>
<sequence>CWVYANVINCVRFQIYDGVDAVYATCHPGDGAWHFLTVTKTLNANATKISVFLQIVTTDDTAYFDGCILTEGTICPPFVPSHNALNIPILDSGGYWDVENVEDVIAQIGNYAINRVSKGWYTGGIVTCNAGALTVDVTSGTGNWGGTRDVSWDATPNIVITADVLNYIYVDTADSIVKNTTVKATA</sequence>
<feature type="non-terminal residue" evidence="1">
    <location>
        <position position="186"/>
    </location>
</feature>
<name>X1IS30_9ZZZZ</name>
<accession>X1IS30</accession>
<comment type="caution">
    <text evidence="1">The sequence shown here is derived from an EMBL/GenBank/DDBJ whole genome shotgun (WGS) entry which is preliminary data.</text>
</comment>
<evidence type="ECO:0000313" key="1">
    <source>
        <dbReference type="EMBL" id="GAH84502.1"/>
    </source>
</evidence>
<reference evidence="1" key="1">
    <citation type="journal article" date="2014" name="Front. Microbiol.">
        <title>High frequency of phylogenetically diverse reductive dehalogenase-homologous genes in deep subseafloor sedimentary metagenomes.</title>
        <authorList>
            <person name="Kawai M."/>
            <person name="Futagami T."/>
            <person name="Toyoda A."/>
            <person name="Takaki Y."/>
            <person name="Nishi S."/>
            <person name="Hori S."/>
            <person name="Arai W."/>
            <person name="Tsubouchi T."/>
            <person name="Morono Y."/>
            <person name="Uchiyama I."/>
            <person name="Ito T."/>
            <person name="Fujiyama A."/>
            <person name="Inagaki F."/>
            <person name="Takami H."/>
        </authorList>
    </citation>
    <scope>NUCLEOTIDE SEQUENCE</scope>
    <source>
        <strain evidence="1">Expedition CK06-06</strain>
    </source>
</reference>
<feature type="non-terminal residue" evidence="1">
    <location>
        <position position="1"/>
    </location>
</feature>